<evidence type="ECO:0000256" key="1">
    <source>
        <dbReference type="SAM" id="MobiDB-lite"/>
    </source>
</evidence>
<sequence length="267" mass="29129">MPMQPQPQPRQHYGTPPYPGWAETQHQPGYYQAPGPPYGQILRNGALQQTYAQPPGVVASSPPQKLLFTVQGKNYTITDPGRSRTLFTVIRVARSRSWLSSTNPPHMSIRRGDATGPELAAVHYHSFTTAKMDVTLHLGEACSSKTQRYKKDFDSATGLGRLRWQNESSSFFSCSSRGGGLKLEASAGEYSGTTIAKFEGSNEGSKTKGDGCLTLLARRSLNMMQLEEIVATCVFERERRRRETEKTETAVAANEVGVAAVGVAVGS</sequence>
<gene>
    <name evidence="2" type="ORF">PG993_013450</name>
</gene>
<name>A0ABR1RXS2_9PEZI</name>
<reference evidence="2 3" key="1">
    <citation type="submission" date="2023-01" db="EMBL/GenBank/DDBJ databases">
        <title>Analysis of 21 Apiospora genomes using comparative genomics revels a genus with tremendous synthesis potential of carbohydrate active enzymes and secondary metabolites.</title>
        <authorList>
            <person name="Sorensen T."/>
        </authorList>
    </citation>
    <scope>NUCLEOTIDE SEQUENCE [LARGE SCALE GENOMIC DNA]</scope>
    <source>
        <strain evidence="2 3">CBS 33761</strain>
    </source>
</reference>
<protein>
    <submittedName>
        <fullName evidence="2">Uncharacterized protein</fullName>
    </submittedName>
</protein>
<dbReference type="EMBL" id="JAQQWK010000012">
    <property type="protein sequence ID" value="KAK8022683.1"/>
    <property type="molecule type" value="Genomic_DNA"/>
</dbReference>
<feature type="region of interest" description="Disordered" evidence="1">
    <location>
        <begin position="1"/>
        <end position="37"/>
    </location>
</feature>
<evidence type="ECO:0000313" key="2">
    <source>
        <dbReference type="EMBL" id="KAK8022683.1"/>
    </source>
</evidence>
<organism evidence="2 3">
    <name type="scientific">Apiospora rasikravindrae</name>
    <dbReference type="NCBI Taxonomy" id="990691"/>
    <lineage>
        <taxon>Eukaryota</taxon>
        <taxon>Fungi</taxon>
        <taxon>Dikarya</taxon>
        <taxon>Ascomycota</taxon>
        <taxon>Pezizomycotina</taxon>
        <taxon>Sordariomycetes</taxon>
        <taxon>Xylariomycetidae</taxon>
        <taxon>Amphisphaeriales</taxon>
        <taxon>Apiosporaceae</taxon>
        <taxon>Apiospora</taxon>
    </lineage>
</organism>
<keyword evidence="3" id="KW-1185">Reference proteome</keyword>
<comment type="caution">
    <text evidence="2">The sequence shown here is derived from an EMBL/GenBank/DDBJ whole genome shotgun (WGS) entry which is preliminary data.</text>
</comment>
<evidence type="ECO:0000313" key="3">
    <source>
        <dbReference type="Proteomes" id="UP001444661"/>
    </source>
</evidence>
<proteinExistence type="predicted"/>
<dbReference type="Proteomes" id="UP001444661">
    <property type="component" value="Unassembled WGS sequence"/>
</dbReference>
<accession>A0ABR1RXS2</accession>